<accession>A0A2J9PKI5</accession>
<dbReference type="AlphaFoldDB" id="A0A2J9PKI5"/>
<evidence type="ECO:0000313" key="2">
    <source>
        <dbReference type="EMBL" id="PNL90869.1"/>
    </source>
</evidence>
<dbReference type="Gene3D" id="1.10.260.40">
    <property type="entry name" value="lambda repressor-like DNA-binding domains"/>
    <property type="match status" value="1"/>
</dbReference>
<dbReference type="Pfam" id="PF01381">
    <property type="entry name" value="HTH_3"/>
    <property type="match status" value="1"/>
</dbReference>
<evidence type="ECO:0000313" key="3">
    <source>
        <dbReference type="Proteomes" id="UP000192813"/>
    </source>
</evidence>
<name>A0A2J9PKI5_9LACT</name>
<comment type="caution">
    <text evidence="2">The sequence shown here is derived from an EMBL/GenBank/DDBJ whole genome shotgun (WGS) entry which is preliminary data.</text>
</comment>
<dbReference type="CDD" id="cd00093">
    <property type="entry name" value="HTH_XRE"/>
    <property type="match status" value="1"/>
</dbReference>
<dbReference type="SMART" id="SM00530">
    <property type="entry name" value="HTH_XRE"/>
    <property type="match status" value="1"/>
</dbReference>
<dbReference type="Proteomes" id="UP000192813">
    <property type="component" value="Unassembled WGS sequence"/>
</dbReference>
<dbReference type="SUPFAM" id="SSF47413">
    <property type="entry name" value="lambda repressor-like DNA-binding domains"/>
    <property type="match status" value="1"/>
</dbReference>
<dbReference type="EMBL" id="NBTM02000001">
    <property type="protein sequence ID" value="PNL90869.1"/>
    <property type="molecule type" value="Genomic_DNA"/>
</dbReference>
<dbReference type="PROSITE" id="PS50943">
    <property type="entry name" value="HTH_CROC1"/>
    <property type="match status" value="1"/>
</dbReference>
<proteinExistence type="predicted"/>
<feature type="domain" description="HTH cro/C1-type" evidence="1">
    <location>
        <begin position="7"/>
        <end position="60"/>
    </location>
</feature>
<organism evidence="2 3">
    <name type="scientific">Aerococcus viridans</name>
    <dbReference type="NCBI Taxonomy" id="1377"/>
    <lineage>
        <taxon>Bacteria</taxon>
        <taxon>Bacillati</taxon>
        <taxon>Bacillota</taxon>
        <taxon>Bacilli</taxon>
        <taxon>Lactobacillales</taxon>
        <taxon>Aerococcaceae</taxon>
        <taxon>Aerococcus</taxon>
    </lineage>
</organism>
<evidence type="ECO:0000259" key="1">
    <source>
        <dbReference type="PROSITE" id="PS50943"/>
    </source>
</evidence>
<gene>
    <name evidence="2" type="ORF">A6J77_000735</name>
</gene>
<dbReference type="InterPro" id="IPR001387">
    <property type="entry name" value="Cro/C1-type_HTH"/>
</dbReference>
<dbReference type="GO" id="GO:0003677">
    <property type="term" value="F:DNA binding"/>
    <property type="evidence" value="ECO:0007669"/>
    <property type="project" value="InterPro"/>
</dbReference>
<reference evidence="3" key="1">
    <citation type="submission" date="2017-12" db="EMBL/GenBank/DDBJ databases">
        <title>FDA dAtabase for Regulatory Grade micrObial Sequences (FDA-ARGOS): Supporting development and validation of Infectious Disease Dx tests.</title>
        <authorList>
            <person name="Hoffmann M."/>
            <person name="Allard M."/>
            <person name="Evans P."/>
            <person name="Brown E."/>
            <person name="Tallon L."/>
            <person name="Sadzewicz L."/>
            <person name="Sengamalay N."/>
            <person name="Ott S."/>
            <person name="Godinez A."/>
            <person name="Nagaraj S."/>
            <person name="Vavikolanu K."/>
            <person name="Aluvathingal J."/>
            <person name="Nadendla S."/>
            <person name="Sichtig H."/>
        </authorList>
    </citation>
    <scope>NUCLEOTIDE SEQUENCE [LARGE SCALE GENOMIC DNA]</scope>
    <source>
        <strain evidence="3">FDAARGOS_249</strain>
    </source>
</reference>
<sequence length="66" mass="7513">MSFEKQVKVALVKKDWSQAKLAKEMGISPAYLGELLKGSRTTPSRIEQIKEILKDELETQYEKTGN</sequence>
<dbReference type="RefSeq" id="WP_083067645.1">
    <property type="nucleotide sequence ID" value="NZ_NBTM02000001.1"/>
</dbReference>
<protein>
    <submittedName>
        <fullName evidence="2">XRE family transcriptional regulator</fullName>
    </submittedName>
</protein>
<dbReference type="InterPro" id="IPR010982">
    <property type="entry name" value="Lambda_DNA-bd_dom_sf"/>
</dbReference>